<dbReference type="PATRIC" id="fig|1432052.3.peg.5009"/>
<proteinExistence type="predicted"/>
<gene>
    <name evidence="1" type="ORF">BEH84_04515</name>
</gene>
<sequence>MAYGTGGCVKKRTKKVNKGQTEKKAPGKNSIHHEDLALKTAAQYFGEELMPLLGIKGVAGYIAPTETVMLEARQMYQDFNYVMTDAAWIHLEFESDAVTKEDLERFREYEAAVSRANHVEVITYVICSAKIRHPRSVLRTGINLYRVKTVQLKGKNADRLFRRLKEKAEQGEELTKADLVPLLLTPLMSGSLRIEERIIKSLSIIQKAGKVLTELELNKMQAVLYTLADKFLTETELGRVKEMIAMTKLGEMLVEDGIRKGMERGIEKGIVETCRELGVSFDETVLKIKQRFCISETDAREIVRKYWL</sequence>
<comment type="caution">
    <text evidence="1">The sequence shown here is derived from an EMBL/GenBank/DDBJ whole genome shotgun (WGS) entry which is preliminary data.</text>
</comment>
<dbReference type="Proteomes" id="UP000095003">
    <property type="component" value="Unassembled WGS sequence"/>
</dbReference>
<evidence type="ECO:0000313" key="1">
    <source>
        <dbReference type="EMBL" id="ODM10146.1"/>
    </source>
</evidence>
<evidence type="ECO:0008006" key="3">
    <source>
        <dbReference type="Google" id="ProtNLM"/>
    </source>
</evidence>
<organism evidence="1 2">
    <name type="scientific">Eisenbergiella tayi</name>
    <dbReference type="NCBI Taxonomy" id="1432052"/>
    <lineage>
        <taxon>Bacteria</taxon>
        <taxon>Bacillati</taxon>
        <taxon>Bacillota</taxon>
        <taxon>Clostridia</taxon>
        <taxon>Lachnospirales</taxon>
        <taxon>Lachnospiraceae</taxon>
        <taxon>Eisenbergiella</taxon>
    </lineage>
</organism>
<accession>A0A1E3APU5</accession>
<name>A0A1E3APU5_9FIRM</name>
<protein>
    <recommendedName>
        <fullName evidence="3">Rpn family recombination-promoting nuclease/putative transposase</fullName>
    </recommendedName>
</protein>
<dbReference type="AlphaFoldDB" id="A0A1E3APU5"/>
<reference evidence="1 2" key="1">
    <citation type="submission" date="2016-07" db="EMBL/GenBank/DDBJ databases">
        <title>Characterization of isolates of Eisenbergiella tayi derived from blood cultures, using whole genome sequencing.</title>
        <authorList>
            <person name="Burdz T."/>
            <person name="Wiebe D."/>
            <person name="Huynh C."/>
            <person name="Bernard K."/>
        </authorList>
    </citation>
    <scope>NUCLEOTIDE SEQUENCE [LARGE SCALE GENOMIC DNA]</scope>
    <source>
        <strain evidence="1 2">NML 120489</strain>
    </source>
</reference>
<dbReference type="EMBL" id="MCGI01000004">
    <property type="protein sequence ID" value="ODM10146.1"/>
    <property type="molecule type" value="Genomic_DNA"/>
</dbReference>
<evidence type="ECO:0000313" key="2">
    <source>
        <dbReference type="Proteomes" id="UP000095003"/>
    </source>
</evidence>